<reference evidence="2" key="1">
    <citation type="submission" date="2020-01" db="EMBL/GenBank/DDBJ databases">
        <authorList>
            <person name="Meier V. D."/>
            <person name="Meier V D."/>
        </authorList>
    </citation>
    <scope>NUCLEOTIDE SEQUENCE</scope>
    <source>
        <strain evidence="2">HLG_WM_MAG_06</strain>
    </source>
</reference>
<accession>A0A6S6U4M7</accession>
<evidence type="ECO:0000313" key="2">
    <source>
        <dbReference type="EMBL" id="CAA6822456.1"/>
    </source>
</evidence>
<name>A0A6S6U4M7_9BACT</name>
<keyword evidence="1" id="KW-0175">Coiled coil</keyword>
<protein>
    <submittedName>
        <fullName evidence="2">Uncharacterized protein</fullName>
    </submittedName>
</protein>
<feature type="coiled-coil region" evidence="1">
    <location>
        <begin position="30"/>
        <end position="61"/>
    </location>
</feature>
<dbReference type="EMBL" id="CACVAP010000102">
    <property type="protein sequence ID" value="CAA6822456.1"/>
    <property type="molecule type" value="Genomic_DNA"/>
</dbReference>
<evidence type="ECO:0000256" key="1">
    <source>
        <dbReference type="SAM" id="Coils"/>
    </source>
</evidence>
<organism evidence="2">
    <name type="scientific">uncultured Sulfurovum sp</name>
    <dbReference type="NCBI Taxonomy" id="269237"/>
    <lineage>
        <taxon>Bacteria</taxon>
        <taxon>Pseudomonadati</taxon>
        <taxon>Campylobacterota</taxon>
        <taxon>Epsilonproteobacteria</taxon>
        <taxon>Campylobacterales</taxon>
        <taxon>Sulfurovaceae</taxon>
        <taxon>Sulfurovum</taxon>
        <taxon>environmental samples</taxon>
    </lineage>
</organism>
<sequence length="111" mass="13322">MLFITIRRVYTHLSDLSNEEILDYYNVTSLKELNSHIEHVKEVLKKQIENYEEELEEIDRCFCLDSRADFKYLYPSKKEAEEQVKFSLKSKRVKLTLYACPFHCGWHLAKT</sequence>
<proteinExistence type="predicted"/>
<dbReference type="AlphaFoldDB" id="A0A6S6U4M7"/>
<gene>
    <name evidence="2" type="ORF">HELGO_WM9264</name>
</gene>